<feature type="transmembrane region" description="Helical" evidence="1">
    <location>
        <begin position="82"/>
        <end position="109"/>
    </location>
</feature>
<dbReference type="AlphaFoldDB" id="A0A9Q0MGK6"/>
<comment type="caution">
    <text evidence="2">The sequence shown here is derived from an EMBL/GenBank/DDBJ whole genome shotgun (WGS) entry which is preliminary data.</text>
</comment>
<dbReference type="EMBL" id="JAPWDV010000001">
    <property type="protein sequence ID" value="KAJ6225139.1"/>
    <property type="molecule type" value="Genomic_DNA"/>
</dbReference>
<keyword evidence="1" id="KW-0472">Membrane</keyword>
<evidence type="ECO:0000256" key="1">
    <source>
        <dbReference type="SAM" id="Phobius"/>
    </source>
</evidence>
<keyword evidence="1" id="KW-1133">Transmembrane helix</keyword>
<sequence>MKPSLRYCNPFIRFIACYTMIILIFMVNLGDTRSIQKQQSLEFYNINYNKNNDNPKSTVNVEKPNEMLDDKNKKDTNNGDGVNILIIVLIIVVATINLLTLFLCVWTHYCQKSTLNNIGLKMKGYNNDKIKSPYLVRISPKCPSLGRGILIPKRAKSLSNHNFSEEASESSSQNIVIKKLFTEDKIPRLLSSKFLTTEQDNTDSLRVISSKPMSPIEYENAARAKRIHMNKMTARIMKKS</sequence>
<organism evidence="2 3">
    <name type="scientific">Blomia tropicalis</name>
    <name type="common">Mite</name>
    <dbReference type="NCBI Taxonomy" id="40697"/>
    <lineage>
        <taxon>Eukaryota</taxon>
        <taxon>Metazoa</taxon>
        <taxon>Ecdysozoa</taxon>
        <taxon>Arthropoda</taxon>
        <taxon>Chelicerata</taxon>
        <taxon>Arachnida</taxon>
        <taxon>Acari</taxon>
        <taxon>Acariformes</taxon>
        <taxon>Sarcoptiformes</taxon>
        <taxon>Astigmata</taxon>
        <taxon>Glycyphagoidea</taxon>
        <taxon>Echimyopodidae</taxon>
        <taxon>Blomia</taxon>
    </lineage>
</organism>
<gene>
    <name evidence="2" type="ORF">RDWZM_003684</name>
</gene>
<keyword evidence="1" id="KW-0812">Transmembrane</keyword>
<proteinExistence type="predicted"/>
<evidence type="ECO:0000313" key="3">
    <source>
        <dbReference type="Proteomes" id="UP001142055"/>
    </source>
</evidence>
<evidence type="ECO:0000313" key="2">
    <source>
        <dbReference type="EMBL" id="KAJ6225139.1"/>
    </source>
</evidence>
<reference evidence="2" key="1">
    <citation type="submission" date="2022-12" db="EMBL/GenBank/DDBJ databases">
        <title>Genome assemblies of Blomia tropicalis.</title>
        <authorList>
            <person name="Cui Y."/>
        </authorList>
    </citation>
    <scope>NUCLEOTIDE SEQUENCE</scope>
    <source>
        <tissue evidence="2">Adult mites</tissue>
    </source>
</reference>
<feature type="transmembrane region" description="Helical" evidence="1">
    <location>
        <begin position="12"/>
        <end position="30"/>
    </location>
</feature>
<dbReference type="Proteomes" id="UP001142055">
    <property type="component" value="Chromosome 1"/>
</dbReference>
<keyword evidence="3" id="KW-1185">Reference proteome</keyword>
<accession>A0A9Q0MGK6</accession>
<name>A0A9Q0MGK6_BLOTA</name>
<protein>
    <submittedName>
        <fullName evidence="2">Uncharacterized protein</fullName>
    </submittedName>
</protein>